<evidence type="ECO:0000256" key="1">
    <source>
        <dbReference type="SAM" id="MobiDB-lite"/>
    </source>
</evidence>
<protein>
    <recommendedName>
        <fullName evidence="4">DUF721 domain-containing protein</fullName>
    </recommendedName>
</protein>
<comment type="caution">
    <text evidence="2">The sequence shown here is derived from an EMBL/GenBank/DDBJ whole genome shotgun (WGS) entry which is preliminary data.</text>
</comment>
<evidence type="ECO:0000313" key="2">
    <source>
        <dbReference type="EMBL" id="GBQ82752.1"/>
    </source>
</evidence>
<dbReference type="PANTHER" id="PTHR36456:SF1">
    <property type="entry name" value="UPF0232 PROTEIN SCO3875"/>
    <property type="match status" value="1"/>
</dbReference>
<gene>
    <name evidence="2" type="ORF">AA0535_0069</name>
</gene>
<dbReference type="PANTHER" id="PTHR36456">
    <property type="entry name" value="UPF0232 PROTEIN SCO3875"/>
    <property type="match status" value="1"/>
</dbReference>
<proteinExistence type="predicted"/>
<sequence>MKRENVSGKGVHPSPTRGTASSVRFSGPREAETDGMTRPRTARTVKPAVTGKVPGSVMPAQAGSLEPRRNMAGRALGAIIPQVTRPAFNKRPAPAVRLILDWAEIVGPALAAQTEPRRVSQGTLTIACTGPVALELQHLAPQLIERINNHCGPLRTGRDLRFDDGTTLVRKIRIVQDPAVMRPSTPAARTPPPPITIPDMKQGELQEVLSRLGGHIRRRPRR</sequence>
<accession>A0ABQ0PVM7</accession>
<feature type="compositionally biased region" description="Basic and acidic residues" evidence="1">
    <location>
        <begin position="27"/>
        <end position="37"/>
    </location>
</feature>
<keyword evidence="3" id="KW-1185">Reference proteome</keyword>
<evidence type="ECO:0000313" key="3">
    <source>
        <dbReference type="Proteomes" id="UP001062776"/>
    </source>
</evidence>
<feature type="region of interest" description="Disordered" evidence="1">
    <location>
        <begin position="1"/>
        <end position="42"/>
    </location>
</feature>
<evidence type="ECO:0008006" key="4">
    <source>
        <dbReference type="Google" id="ProtNLM"/>
    </source>
</evidence>
<dbReference type="EMBL" id="BAPV01000001">
    <property type="protein sequence ID" value="GBQ82752.1"/>
    <property type="molecule type" value="Genomic_DNA"/>
</dbReference>
<dbReference type="Proteomes" id="UP001062776">
    <property type="component" value="Unassembled WGS sequence"/>
</dbReference>
<name>A0ABQ0PVM7_9PROT</name>
<dbReference type="InterPro" id="IPR007922">
    <property type="entry name" value="DciA-like"/>
</dbReference>
<reference evidence="2" key="1">
    <citation type="submission" date="2013-04" db="EMBL/GenBank/DDBJ databases">
        <title>The genome sequencing project of 58 acetic acid bacteria.</title>
        <authorList>
            <person name="Okamoto-Kainuma A."/>
            <person name="Ishikawa M."/>
            <person name="Umino S."/>
            <person name="Koizumi Y."/>
            <person name="Shiwa Y."/>
            <person name="Yoshikawa H."/>
            <person name="Matsutani M."/>
            <person name="Matsushita K."/>
        </authorList>
    </citation>
    <scope>NUCLEOTIDE SEQUENCE</scope>
    <source>
        <strain evidence="2">NRIC 0535</strain>
    </source>
</reference>
<dbReference type="Pfam" id="PF05258">
    <property type="entry name" value="DciA"/>
    <property type="match status" value="1"/>
</dbReference>
<organism evidence="2 3">
    <name type="scientific">Asaia krungthepensis NRIC 0535</name>
    <dbReference type="NCBI Taxonomy" id="1307925"/>
    <lineage>
        <taxon>Bacteria</taxon>
        <taxon>Pseudomonadati</taxon>
        <taxon>Pseudomonadota</taxon>
        <taxon>Alphaproteobacteria</taxon>
        <taxon>Acetobacterales</taxon>
        <taxon>Acetobacteraceae</taxon>
        <taxon>Asaia</taxon>
    </lineage>
</organism>